<dbReference type="InterPro" id="IPR035899">
    <property type="entry name" value="DBL_dom_sf"/>
</dbReference>
<dbReference type="InterPro" id="IPR011993">
    <property type="entry name" value="PH-like_dom_sf"/>
</dbReference>
<feature type="domain" description="PH" evidence="10">
    <location>
        <begin position="731"/>
        <end position="834"/>
    </location>
</feature>
<dbReference type="RefSeq" id="XP_030633843.1">
    <property type="nucleotide sequence ID" value="XM_030777983.1"/>
</dbReference>
<dbReference type="GO" id="GO:0035023">
    <property type="term" value="P:regulation of Rho protein signal transduction"/>
    <property type="evidence" value="ECO:0007669"/>
    <property type="project" value="TreeGrafter"/>
</dbReference>
<evidence type="ECO:0000256" key="4">
    <source>
        <dbReference type="ARBA" id="ARBA00022658"/>
    </source>
</evidence>
<dbReference type="Gene3D" id="1.20.900.10">
    <property type="entry name" value="Dbl homology (DH) domain"/>
    <property type="match status" value="1"/>
</dbReference>
<evidence type="ECO:0000256" key="6">
    <source>
        <dbReference type="ARBA" id="ARBA00022771"/>
    </source>
</evidence>
<evidence type="ECO:0000313" key="13">
    <source>
        <dbReference type="RefSeq" id="XP_030633843.1"/>
    </source>
</evidence>
<feature type="domain" description="DH" evidence="11">
    <location>
        <begin position="492"/>
        <end position="689"/>
    </location>
</feature>
<dbReference type="FunFam" id="1.20.900.10:FF:000004">
    <property type="entry name" value="Rho guanine nucleotide exchange factor 2"/>
    <property type="match status" value="1"/>
</dbReference>
<dbReference type="InterPro" id="IPR001849">
    <property type="entry name" value="PH_domain"/>
</dbReference>
<protein>
    <submittedName>
        <fullName evidence="13">Rho guanine nucleotide exchange factor 28</fullName>
    </submittedName>
</protein>
<dbReference type="OrthoDB" id="28045at2759"/>
<evidence type="ECO:0000256" key="9">
    <source>
        <dbReference type="SAM" id="MobiDB-lite"/>
    </source>
</evidence>
<dbReference type="SMART" id="SM00233">
    <property type="entry name" value="PH"/>
    <property type="match status" value="1"/>
</dbReference>
<dbReference type="SUPFAM" id="SSF50729">
    <property type="entry name" value="PH domain-like"/>
    <property type="match status" value="1"/>
</dbReference>
<dbReference type="GO" id="GO:0005085">
    <property type="term" value="F:guanyl-nucleotide exchange factor activity"/>
    <property type="evidence" value="ECO:0007669"/>
    <property type="project" value="UniProtKB-KW"/>
</dbReference>
<proteinExistence type="predicted"/>
<dbReference type="PANTHER" id="PTHR13944:SF22">
    <property type="entry name" value="RHO GUANINE NUCLEOTIDE EXCHANGE FACTOR 28"/>
    <property type="match status" value="1"/>
</dbReference>
<dbReference type="GeneID" id="115815013"/>
<dbReference type="InParanoid" id="A0A6J2VPA4"/>
<dbReference type="InterPro" id="IPR041020">
    <property type="entry name" value="PH_16"/>
</dbReference>
<keyword evidence="6" id="KW-0863">Zinc-finger</keyword>
<dbReference type="SUPFAM" id="SSF48065">
    <property type="entry name" value="DBL homology domain (DH-domain)"/>
    <property type="match status" value="1"/>
</dbReference>
<feature type="region of interest" description="Disordered" evidence="9">
    <location>
        <begin position="941"/>
        <end position="1010"/>
    </location>
</feature>
<accession>A0A6J2VPA4</accession>
<keyword evidence="7" id="KW-0862">Zinc</keyword>
<evidence type="ECO:0000256" key="1">
    <source>
        <dbReference type="ARBA" id="ARBA00004496"/>
    </source>
</evidence>
<evidence type="ECO:0000259" key="10">
    <source>
        <dbReference type="PROSITE" id="PS50003"/>
    </source>
</evidence>
<dbReference type="AlphaFoldDB" id="A0A6J2VPA4"/>
<feature type="compositionally biased region" description="Low complexity" evidence="9">
    <location>
        <begin position="250"/>
        <end position="261"/>
    </location>
</feature>
<dbReference type="Pfam" id="PF00621">
    <property type="entry name" value="RhoGEF"/>
    <property type="match status" value="1"/>
</dbReference>
<evidence type="ECO:0000259" key="11">
    <source>
        <dbReference type="PROSITE" id="PS50010"/>
    </source>
</evidence>
<dbReference type="GO" id="GO:0008270">
    <property type="term" value="F:zinc ion binding"/>
    <property type="evidence" value="ECO:0007669"/>
    <property type="project" value="UniProtKB-KW"/>
</dbReference>
<organism evidence="12 13">
    <name type="scientific">Chanos chanos</name>
    <name type="common">Milkfish</name>
    <name type="synonym">Mugil chanos</name>
    <dbReference type="NCBI Taxonomy" id="29144"/>
    <lineage>
        <taxon>Eukaryota</taxon>
        <taxon>Metazoa</taxon>
        <taxon>Chordata</taxon>
        <taxon>Craniata</taxon>
        <taxon>Vertebrata</taxon>
        <taxon>Euteleostomi</taxon>
        <taxon>Actinopterygii</taxon>
        <taxon>Neopterygii</taxon>
        <taxon>Teleostei</taxon>
        <taxon>Ostariophysi</taxon>
        <taxon>Gonorynchiformes</taxon>
        <taxon>Chanidae</taxon>
        <taxon>Chanos</taxon>
    </lineage>
</organism>
<dbReference type="InterPro" id="IPR036770">
    <property type="entry name" value="Ankyrin_rpt-contain_sf"/>
</dbReference>
<sequence>MYAFQGQAKVFALLPSAKDEDEVFVVLEGSTLLHVLPTKIHTMLCFIVPGVSYLTYVEDEAQEFAEYLVTHGNCLSPTECTELIGRYDLRDSIRRTQMDRRVTLALDNLHTPHNLLGQSAQESLLHLSVRLGFTRLSEFLLCHPGGLMAITTPNEEGDTPLQLAQKTNQHTLIQLLTNHTSGMLSLSTSVSDRVSVAHSQKSAILLLRECVRDSALLSKEYFNSESADEDLDSSSTSSTNSGGFPHEIQSDSAASTPTDSSDTIITSINIMQSGEEQALLDMEIPNSESPVTSSPRDTPLCSAQDDLTLPSLEETTTETESQMNSNIEKTTEEDRDKFVSPSKTETEKYKVIRTLSFLRSRMASSKTKSKISPHGYIVIVIVIVIHMIISAVTHSGSSSHSSPSLSLSGDNNYMAHRRRSNSEGCGHDIAVRKSWFLARQSLQTGQTAQEPSDATDTSDLFAPPAPLDYTAESWSVAVEKEFCRNLDRQMIKRQEIIYELMQTEFHHVQTLTVMAEVLRRGLMEVVQLEQDVVGQIFPCLDDLIAFHQNFLVTMETRQRASTDPGNRRNFLIRRIGDILVERFSGVYGAQMTEIYGDFCSRHPEALRVYKQQLQSNRKLQLFLRQQSSKSVIRRREIPEFLLLVTQRITKYPVLLERLLPYTEEGSMEQRELRAALAGLREVIAGVERRVGEYQRARRLQDIVNRLDNKSCTRLKSGEIFSKQDLQNTHRRLTHSAAVTCRTTSGRLRDVLALLLTDVLAFLQEKEQKFTFAALEQKPSVVPLRRLIVREVANQGTGLFLISSESSVGPEMYEIHTHTKEERSIWITLLRQAAEKSTYVTICSVLEEKLRICTGTSGRGLAFSHLLVHPRSESLPQGVALVTDAQKEGDLTKPRWNSPCFLEPVLVPSLSPAQYAYAEAAVVIQDSCYEVQKLLLQEDENSPAYPVSNHSDGKRLAEQQELSKGAGVQSLERQQRLDQREREQAQQTEKLKREREEQDAELQALREEMWM</sequence>
<feature type="compositionally biased region" description="Basic and acidic residues" evidence="9">
    <location>
        <begin position="329"/>
        <end position="343"/>
    </location>
</feature>
<evidence type="ECO:0000313" key="12">
    <source>
        <dbReference type="Proteomes" id="UP000504632"/>
    </source>
</evidence>
<evidence type="ECO:0000256" key="2">
    <source>
        <dbReference type="ARBA" id="ARBA00022490"/>
    </source>
</evidence>
<dbReference type="GO" id="GO:0005737">
    <property type="term" value="C:cytoplasm"/>
    <property type="evidence" value="ECO:0007669"/>
    <property type="project" value="UniProtKB-SubCell"/>
</dbReference>
<evidence type="ECO:0000256" key="7">
    <source>
        <dbReference type="ARBA" id="ARBA00022833"/>
    </source>
</evidence>
<dbReference type="Pfam" id="PF17838">
    <property type="entry name" value="PH_16"/>
    <property type="match status" value="1"/>
</dbReference>
<dbReference type="Gene3D" id="2.30.29.30">
    <property type="entry name" value="Pleckstrin-homology domain (PH domain)/Phosphotyrosine-binding domain (PTB)"/>
    <property type="match status" value="1"/>
</dbReference>
<keyword evidence="12" id="KW-1185">Reference proteome</keyword>
<keyword evidence="8" id="KW-0175">Coiled coil</keyword>
<feature type="region of interest" description="Disordered" evidence="9">
    <location>
        <begin position="224"/>
        <end position="261"/>
    </location>
</feature>
<dbReference type="InterPro" id="IPR000219">
    <property type="entry name" value="DH_dom"/>
</dbReference>
<comment type="subcellular location">
    <subcellularLocation>
        <location evidence="1">Cytoplasm</location>
    </subcellularLocation>
</comment>
<dbReference type="SUPFAM" id="SSF48403">
    <property type="entry name" value="Ankyrin repeat"/>
    <property type="match status" value="1"/>
</dbReference>
<evidence type="ECO:0000256" key="8">
    <source>
        <dbReference type="ARBA" id="ARBA00023054"/>
    </source>
</evidence>
<evidence type="ECO:0000256" key="5">
    <source>
        <dbReference type="ARBA" id="ARBA00022723"/>
    </source>
</evidence>
<dbReference type="CDD" id="cd00160">
    <property type="entry name" value="RhoGEF"/>
    <property type="match status" value="1"/>
</dbReference>
<dbReference type="Proteomes" id="UP000504632">
    <property type="component" value="Chromosome 6"/>
</dbReference>
<feature type="region of interest" description="Disordered" evidence="9">
    <location>
        <begin position="310"/>
        <end position="343"/>
    </location>
</feature>
<dbReference type="PROSITE" id="PS50003">
    <property type="entry name" value="PH_DOMAIN"/>
    <property type="match status" value="1"/>
</dbReference>
<name>A0A6J2VPA4_CHACN</name>
<keyword evidence="4" id="KW-0344">Guanine-nucleotide releasing factor</keyword>
<reference evidence="13" key="1">
    <citation type="submission" date="2025-08" db="UniProtKB">
        <authorList>
            <consortium name="RefSeq"/>
        </authorList>
    </citation>
    <scope>IDENTIFICATION</scope>
</reference>
<keyword evidence="5" id="KW-0479">Metal-binding</keyword>
<keyword evidence="3" id="KW-0597">Phosphoprotein</keyword>
<dbReference type="SMART" id="SM00325">
    <property type="entry name" value="RhoGEF"/>
    <property type="match status" value="1"/>
</dbReference>
<dbReference type="PROSITE" id="PS50010">
    <property type="entry name" value="DH_2"/>
    <property type="match status" value="1"/>
</dbReference>
<keyword evidence="2" id="KW-0963">Cytoplasm</keyword>
<feature type="compositionally biased region" description="Basic and acidic residues" evidence="9">
    <location>
        <begin position="972"/>
        <end position="995"/>
    </location>
</feature>
<dbReference type="PANTHER" id="PTHR13944">
    <property type="entry name" value="AGAP007712-PA"/>
    <property type="match status" value="1"/>
</dbReference>
<evidence type="ECO:0000256" key="3">
    <source>
        <dbReference type="ARBA" id="ARBA00022553"/>
    </source>
</evidence>
<dbReference type="InterPro" id="IPR051632">
    <property type="entry name" value="Rho_GEF"/>
</dbReference>
<gene>
    <name evidence="13" type="primary">LOC115815013</name>
</gene>